<sequence>MDARPIDHTPRQYVWVNKTGHPQDQPRPDDAEQPVSISREHQMAVNQGLVRISTLRPPNAPYLRWDLPSTLEQLLQLLRHGGIGFDMASLIGLNWHYLRNRRRPVFVEYHNGLYFGRVMAGLFDRQVPRRADALFVQAFGDQNKIPCRCCDVNHWSCTTAVVHENGHQSDSARVNVMWPFFGCVSFGHIDNGRCGNCLWLGKECSWSSVTEGHLDWELKGKATEPQARMYLDEWSGLLVRSDPDAAMAQQVQRYTQGYRGVGV</sequence>
<proteinExistence type="predicted"/>
<dbReference type="AlphaFoldDB" id="A0AAN6VDM1"/>
<reference evidence="1" key="2">
    <citation type="submission" date="2023-05" db="EMBL/GenBank/DDBJ databases">
        <authorList>
            <consortium name="Lawrence Berkeley National Laboratory"/>
            <person name="Steindorff A."/>
            <person name="Hensen N."/>
            <person name="Bonometti L."/>
            <person name="Westerberg I."/>
            <person name="Brannstrom I.O."/>
            <person name="Guillou S."/>
            <person name="Cros-Aarteil S."/>
            <person name="Calhoun S."/>
            <person name="Haridas S."/>
            <person name="Kuo A."/>
            <person name="Mondo S."/>
            <person name="Pangilinan J."/>
            <person name="Riley R."/>
            <person name="Labutti K."/>
            <person name="Andreopoulos B."/>
            <person name="Lipzen A."/>
            <person name="Chen C."/>
            <person name="Yanf M."/>
            <person name="Daum C."/>
            <person name="Ng V."/>
            <person name="Clum A."/>
            <person name="Ohm R."/>
            <person name="Martin F."/>
            <person name="Silar P."/>
            <person name="Natvig D."/>
            <person name="Lalanne C."/>
            <person name="Gautier V."/>
            <person name="Ament-Velasquez S.L."/>
            <person name="Kruys A."/>
            <person name="Hutchinson M.I."/>
            <person name="Powell A.J."/>
            <person name="Barry K."/>
            <person name="Miller A.N."/>
            <person name="Grigoriev I.V."/>
            <person name="Debuchy R."/>
            <person name="Gladieux P."/>
            <person name="Thoren M.H."/>
            <person name="Johannesson H."/>
        </authorList>
    </citation>
    <scope>NUCLEOTIDE SEQUENCE</scope>
    <source>
        <strain evidence="1">CBS 538.74</strain>
    </source>
</reference>
<dbReference type="EMBL" id="MU857229">
    <property type="protein sequence ID" value="KAK4148946.1"/>
    <property type="molecule type" value="Genomic_DNA"/>
</dbReference>
<name>A0AAN6VDM1_9PEZI</name>
<comment type="caution">
    <text evidence="1">The sequence shown here is derived from an EMBL/GenBank/DDBJ whole genome shotgun (WGS) entry which is preliminary data.</text>
</comment>
<evidence type="ECO:0000313" key="2">
    <source>
        <dbReference type="Proteomes" id="UP001302745"/>
    </source>
</evidence>
<protein>
    <submittedName>
        <fullName evidence="1">Uncharacterized protein</fullName>
    </submittedName>
</protein>
<reference evidence="1" key="1">
    <citation type="journal article" date="2023" name="Mol. Phylogenet. Evol.">
        <title>Genome-scale phylogeny and comparative genomics of the fungal order Sordariales.</title>
        <authorList>
            <person name="Hensen N."/>
            <person name="Bonometti L."/>
            <person name="Westerberg I."/>
            <person name="Brannstrom I.O."/>
            <person name="Guillou S."/>
            <person name="Cros-Aarteil S."/>
            <person name="Calhoun S."/>
            <person name="Haridas S."/>
            <person name="Kuo A."/>
            <person name="Mondo S."/>
            <person name="Pangilinan J."/>
            <person name="Riley R."/>
            <person name="LaButti K."/>
            <person name="Andreopoulos B."/>
            <person name="Lipzen A."/>
            <person name="Chen C."/>
            <person name="Yan M."/>
            <person name="Daum C."/>
            <person name="Ng V."/>
            <person name="Clum A."/>
            <person name="Steindorff A."/>
            <person name="Ohm R.A."/>
            <person name="Martin F."/>
            <person name="Silar P."/>
            <person name="Natvig D.O."/>
            <person name="Lalanne C."/>
            <person name="Gautier V."/>
            <person name="Ament-Velasquez S.L."/>
            <person name="Kruys A."/>
            <person name="Hutchinson M.I."/>
            <person name="Powell A.J."/>
            <person name="Barry K."/>
            <person name="Miller A.N."/>
            <person name="Grigoriev I.V."/>
            <person name="Debuchy R."/>
            <person name="Gladieux P."/>
            <person name="Hiltunen Thoren M."/>
            <person name="Johannesson H."/>
        </authorList>
    </citation>
    <scope>NUCLEOTIDE SEQUENCE</scope>
    <source>
        <strain evidence="1">CBS 538.74</strain>
    </source>
</reference>
<accession>A0AAN6VDM1</accession>
<organism evidence="1 2">
    <name type="scientific">Chaetomidium leptoderma</name>
    <dbReference type="NCBI Taxonomy" id="669021"/>
    <lineage>
        <taxon>Eukaryota</taxon>
        <taxon>Fungi</taxon>
        <taxon>Dikarya</taxon>
        <taxon>Ascomycota</taxon>
        <taxon>Pezizomycotina</taxon>
        <taxon>Sordariomycetes</taxon>
        <taxon>Sordariomycetidae</taxon>
        <taxon>Sordariales</taxon>
        <taxon>Chaetomiaceae</taxon>
        <taxon>Chaetomidium</taxon>
    </lineage>
</organism>
<evidence type="ECO:0000313" key="1">
    <source>
        <dbReference type="EMBL" id="KAK4148946.1"/>
    </source>
</evidence>
<keyword evidence="2" id="KW-1185">Reference proteome</keyword>
<dbReference type="Proteomes" id="UP001302745">
    <property type="component" value="Unassembled WGS sequence"/>
</dbReference>
<gene>
    <name evidence="1" type="ORF">C8A00DRAFT_38475</name>
</gene>